<evidence type="ECO:0000256" key="3">
    <source>
        <dbReference type="ARBA" id="ARBA00023125"/>
    </source>
</evidence>
<sequence length="310" mass="33956">MVELRHFRAVVAIAEEGTLTRAAERLGIQQPPLTRMLRSCEETMGVQLFERHAKGMRLTAAGRSMLKGAYDILDRVDETVEDVRRVVRGESGELSVGFTNSAMCHPSLPAVLGYFRESWPDVTLGLTEGNSSQLLGALRDDLVDVAFVRASIPDVSDVMVELILEEPMVVAVPKAHPLAVNPPPEGLRLADLENEDFILYQSQYNNGLYKTIVDACLGAGFMPNIRQKGPQLMAALSLVAGGLGISVVPHSMQQHHAGQITYIPLSSRTALTAPVYLVFRSVRMTGAKLYFIHQARQMRTRQFGTGKAAS</sequence>
<keyword evidence="2" id="KW-0805">Transcription regulation</keyword>
<evidence type="ECO:0000313" key="6">
    <source>
        <dbReference type="EMBL" id="OAJ67415.1"/>
    </source>
</evidence>
<dbReference type="Pfam" id="PF03466">
    <property type="entry name" value="LysR_substrate"/>
    <property type="match status" value="1"/>
</dbReference>
<comment type="caution">
    <text evidence="6">The sequence shown here is derived from an EMBL/GenBank/DDBJ whole genome shotgun (WGS) entry which is preliminary data.</text>
</comment>
<name>A0A1B6VJL2_9PROT</name>
<accession>A0A1B6VJL2</accession>
<evidence type="ECO:0000256" key="2">
    <source>
        <dbReference type="ARBA" id="ARBA00023015"/>
    </source>
</evidence>
<evidence type="ECO:0000313" key="7">
    <source>
        <dbReference type="Proteomes" id="UP000077786"/>
    </source>
</evidence>
<dbReference type="SUPFAM" id="SSF53850">
    <property type="entry name" value="Periplasmic binding protein-like II"/>
    <property type="match status" value="1"/>
</dbReference>
<dbReference type="GO" id="GO:0032993">
    <property type="term" value="C:protein-DNA complex"/>
    <property type="evidence" value="ECO:0007669"/>
    <property type="project" value="TreeGrafter"/>
</dbReference>
<dbReference type="PANTHER" id="PTHR30346">
    <property type="entry name" value="TRANSCRIPTIONAL DUAL REGULATOR HCAR-RELATED"/>
    <property type="match status" value="1"/>
</dbReference>
<dbReference type="GO" id="GO:0003677">
    <property type="term" value="F:DNA binding"/>
    <property type="evidence" value="ECO:0007669"/>
    <property type="project" value="UniProtKB-KW"/>
</dbReference>
<organism evidence="6 7">
    <name type="scientific">Gluconobacter cerinus</name>
    <dbReference type="NCBI Taxonomy" id="38307"/>
    <lineage>
        <taxon>Bacteria</taxon>
        <taxon>Pseudomonadati</taxon>
        <taxon>Pseudomonadota</taxon>
        <taxon>Alphaproteobacteria</taxon>
        <taxon>Acetobacterales</taxon>
        <taxon>Acetobacteraceae</taxon>
        <taxon>Gluconobacter</taxon>
    </lineage>
</organism>
<dbReference type="PATRIC" id="fig|38307.3.peg.2078"/>
<dbReference type="FunFam" id="1.10.10.10:FF:000001">
    <property type="entry name" value="LysR family transcriptional regulator"/>
    <property type="match status" value="1"/>
</dbReference>
<dbReference type="InterPro" id="IPR005119">
    <property type="entry name" value="LysR_subst-bd"/>
</dbReference>
<protein>
    <submittedName>
        <fullName evidence="6">Transcriptional regulator</fullName>
    </submittedName>
</protein>
<dbReference type="GO" id="GO:0003700">
    <property type="term" value="F:DNA-binding transcription factor activity"/>
    <property type="evidence" value="ECO:0007669"/>
    <property type="project" value="InterPro"/>
</dbReference>
<dbReference type="InterPro" id="IPR037410">
    <property type="entry name" value="BudR_PBP2"/>
</dbReference>
<dbReference type="InterPro" id="IPR036390">
    <property type="entry name" value="WH_DNA-bd_sf"/>
</dbReference>
<reference evidence="6 7" key="1">
    <citation type="submission" date="2016-03" db="EMBL/GenBank/DDBJ databases">
        <title>Draft genome sequence of Gluconobacter cerinus strain CECT 9110.</title>
        <authorList>
            <person name="Sainz F."/>
            <person name="Mas A."/>
            <person name="Torija M.J."/>
        </authorList>
    </citation>
    <scope>NUCLEOTIDE SEQUENCE [LARGE SCALE GENOMIC DNA]</scope>
    <source>
        <strain evidence="6 7">CECT 9110</strain>
    </source>
</reference>
<dbReference type="PANTHER" id="PTHR30346:SF30">
    <property type="entry name" value="SMALL NEUTRAL PROTEASE REGULATORY PROTEIN"/>
    <property type="match status" value="1"/>
</dbReference>
<evidence type="ECO:0000259" key="5">
    <source>
        <dbReference type="PROSITE" id="PS50931"/>
    </source>
</evidence>
<dbReference type="InterPro" id="IPR000847">
    <property type="entry name" value="LysR_HTH_N"/>
</dbReference>
<evidence type="ECO:0000256" key="4">
    <source>
        <dbReference type="ARBA" id="ARBA00023163"/>
    </source>
</evidence>
<feature type="domain" description="HTH lysR-type" evidence="5">
    <location>
        <begin position="2"/>
        <end position="59"/>
    </location>
</feature>
<dbReference type="Pfam" id="PF00126">
    <property type="entry name" value="HTH_1"/>
    <property type="match status" value="1"/>
</dbReference>
<gene>
    <name evidence="6" type="ORF">A0123_02014</name>
</gene>
<dbReference type="RefSeq" id="WP_046900778.1">
    <property type="nucleotide sequence ID" value="NZ_LUTU01000008.1"/>
</dbReference>
<dbReference type="AlphaFoldDB" id="A0A1B6VJL2"/>
<dbReference type="Gene3D" id="1.10.10.10">
    <property type="entry name" value="Winged helix-like DNA-binding domain superfamily/Winged helix DNA-binding domain"/>
    <property type="match status" value="1"/>
</dbReference>
<dbReference type="PROSITE" id="PS50931">
    <property type="entry name" value="HTH_LYSR"/>
    <property type="match status" value="1"/>
</dbReference>
<comment type="similarity">
    <text evidence="1">Belongs to the LysR transcriptional regulatory family.</text>
</comment>
<dbReference type="EMBL" id="LUTU01000008">
    <property type="protein sequence ID" value="OAJ67415.1"/>
    <property type="molecule type" value="Genomic_DNA"/>
</dbReference>
<dbReference type="OrthoDB" id="9811588at2"/>
<dbReference type="Gene3D" id="3.40.190.10">
    <property type="entry name" value="Periplasmic binding protein-like II"/>
    <property type="match status" value="2"/>
</dbReference>
<dbReference type="InterPro" id="IPR036388">
    <property type="entry name" value="WH-like_DNA-bd_sf"/>
</dbReference>
<proteinExistence type="inferred from homology"/>
<keyword evidence="4" id="KW-0804">Transcription</keyword>
<evidence type="ECO:0000256" key="1">
    <source>
        <dbReference type="ARBA" id="ARBA00009437"/>
    </source>
</evidence>
<dbReference type="Proteomes" id="UP000077786">
    <property type="component" value="Unassembled WGS sequence"/>
</dbReference>
<dbReference type="CDD" id="cd08451">
    <property type="entry name" value="PBP2_BudR"/>
    <property type="match status" value="1"/>
</dbReference>
<dbReference type="SUPFAM" id="SSF46785">
    <property type="entry name" value="Winged helix' DNA-binding domain"/>
    <property type="match status" value="1"/>
</dbReference>
<dbReference type="PRINTS" id="PR00039">
    <property type="entry name" value="HTHLYSR"/>
</dbReference>
<keyword evidence="3" id="KW-0238">DNA-binding</keyword>